<dbReference type="GO" id="GO:0035721">
    <property type="term" value="P:intraciliary retrograde transport"/>
    <property type="evidence" value="ECO:0007669"/>
    <property type="project" value="TreeGrafter"/>
</dbReference>
<dbReference type="Gene3D" id="1.25.40.470">
    <property type="match status" value="2"/>
</dbReference>
<evidence type="ECO:0000256" key="5">
    <source>
        <dbReference type="ARBA" id="ARBA00023069"/>
    </source>
</evidence>
<comment type="subcellular location">
    <subcellularLocation>
        <location evidence="1">Cell projection</location>
        <location evidence="1">Cilium</location>
    </subcellularLocation>
</comment>
<evidence type="ECO:0000256" key="1">
    <source>
        <dbReference type="ARBA" id="ARBA00004138"/>
    </source>
</evidence>
<dbReference type="Pfam" id="PF24762">
    <property type="entry name" value="TPR_IF140-IFT172"/>
    <property type="match status" value="1"/>
</dbReference>
<dbReference type="Pfam" id="PF23383">
    <property type="entry name" value="Beta-prop_IFT140_1st"/>
    <property type="match status" value="1"/>
</dbReference>
<dbReference type="InterPro" id="IPR056154">
    <property type="entry name" value="Beta-prop_IFT140_1st"/>
</dbReference>
<dbReference type="FunFam" id="1.25.40.470:FF:000028">
    <property type="entry name" value="Intraflagellar transport protein 140-like protein"/>
    <property type="match status" value="1"/>
</dbReference>
<dbReference type="Pfam" id="PF24760">
    <property type="entry name" value="TPR_IF140_C"/>
    <property type="match status" value="1"/>
</dbReference>
<reference evidence="12" key="1">
    <citation type="submission" date="2023-03" db="EMBL/GenBank/DDBJ databases">
        <authorList>
            <person name="Steffen K."/>
            <person name="Cardenas P."/>
        </authorList>
    </citation>
    <scope>NUCLEOTIDE SEQUENCE</scope>
</reference>
<dbReference type="GO" id="GO:0030991">
    <property type="term" value="C:intraciliary transport particle A"/>
    <property type="evidence" value="ECO:0007669"/>
    <property type="project" value="TreeGrafter"/>
</dbReference>
<feature type="region of interest" description="Disordered" evidence="7">
    <location>
        <begin position="1441"/>
        <end position="1464"/>
    </location>
</feature>
<dbReference type="GO" id="GO:0036064">
    <property type="term" value="C:ciliary basal body"/>
    <property type="evidence" value="ECO:0007669"/>
    <property type="project" value="TreeGrafter"/>
</dbReference>
<dbReference type="InterPro" id="IPR015943">
    <property type="entry name" value="WD40/YVTN_repeat-like_dom_sf"/>
</dbReference>
<keyword evidence="5" id="KW-0969">Cilium</keyword>
<protein>
    <submittedName>
        <fullName evidence="12">Intraflagellar transport protein 140 homolog</fullName>
    </submittedName>
</protein>
<gene>
    <name evidence="12" type="ORF">GBAR_LOCUS29546</name>
</gene>
<dbReference type="PANTHER" id="PTHR15722">
    <property type="entry name" value="IFT140/172-RELATED"/>
    <property type="match status" value="1"/>
</dbReference>
<keyword evidence="6" id="KW-0966">Cell projection</keyword>
<dbReference type="SUPFAM" id="SSF50978">
    <property type="entry name" value="WD40 repeat-like"/>
    <property type="match status" value="2"/>
</dbReference>
<keyword evidence="13" id="KW-1185">Reference proteome</keyword>
<evidence type="ECO:0000313" key="13">
    <source>
        <dbReference type="Proteomes" id="UP001174909"/>
    </source>
</evidence>
<dbReference type="Pfam" id="PF23385">
    <property type="entry name" value="Beta-prop_IFT140_2nd"/>
    <property type="match status" value="1"/>
</dbReference>
<feature type="domain" description="IF140/IFT172/WDR19 TPR" evidence="11">
    <location>
        <begin position="790"/>
        <end position="1279"/>
    </location>
</feature>
<feature type="domain" description="IFT140 second beta-propeller" evidence="9">
    <location>
        <begin position="401"/>
        <end position="739"/>
    </location>
</feature>
<accession>A0AA35XJI8</accession>
<dbReference type="InterPro" id="IPR056155">
    <property type="entry name" value="Beta-prop_IFT140_2nd"/>
</dbReference>
<evidence type="ECO:0000256" key="4">
    <source>
        <dbReference type="ARBA" id="ARBA00022803"/>
    </source>
</evidence>
<evidence type="ECO:0000256" key="6">
    <source>
        <dbReference type="ARBA" id="ARBA00023273"/>
    </source>
</evidence>
<evidence type="ECO:0000259" key="10">
    <source>
        <dbReference type="Pfam" id="PF24760"/>
    </source>
</evidence>
<dbReference type="InterPro" id="IPR011990">
    <property type="entry name" value="TPR-like_helical_dom_sf"/>
</dbReference>
<dbReference type="SMART" id="SM00320">
    <property type="entry name" value="WD40"/>
    <property type="match status" value="5"/>
</dbReference>
<dbReference type="InterPro" id="IPR056156">
    <property type="entry name" value="TPR_IF140_C"/>
</dbReference>
<dbReference type="InterPro" id="IPR056168">
    <property type="entry name" value="TPR_IF140/IFT172/WDR19"/>
</dbReference>
<dbReference type="EMBL" id="CASHTH010004137">
    <property type="protein sequence ID" value="CAI8054055.1"/>
    <property type="molecule type" value="Genomic_DNA"/>
</dbReference>
<name>A0AA35XJI8_GEOBA</name>
<feature type="domain" description="IFT140 first beta-propeller" evidence="8">
    <location>
        <begin position="2"/>
        <end position="391"/>
    </location>
</feature>
<evidence type="ECO:0000256" key="2">
    <source>
        <dbReference type="ARBA" id="ARBA00022574"/>
    </source>
</evidence>
<keyword evidence="3" id="KW-0677">Repeat</keyword>
<evidence type="ECO:0000256" key="7">
    <source>
        <dbReference type="SAM" id="MobiDB-lite"/>
    </source>
</evidence>
<evidence type="ECO:0000259" key="11">
    <source>
        <dbReference type="Pfam" id="PF24762"/>
    </source>
</evidence>
<evidence type="ECO:0000256" key="3">
    <source>
        <dbReference type="ARBA" id="ARBA00022737"/>
    </source>
</evidence>
<evidence type="ECO:0000259" key="8">
    <source>
        <dbReference type="Pfam" id="PF23383"/>
    </source>
</evidence>
<evidence type="ECO:0000259" key="9">
    <source>
        <dbReference type="Pfam" id="PF23385"/>
    </source>
</evidence>
<comment type="caution">
    <text evidence="12">The sequence shown here is derived from an EMBL/GenBank/DDBJ whole genome shotgun (WGS) entry which is preliminary data.</text>
</comment>
<dbReference type="SUPFAM" id="SSF48452">
    <property type="entry name" value="TPR-like"/>
    <property type="match status" value="1"/>
</dbReference>
<feature type="region of interest" description="Disordered" evidence="7">
    <location>
        <begin position="1"/>
        <end position="22"/>
    </location>
</feature>
<keyword evidence="4" id="KW-0802">TPR repeat</keyword>
<organism evidence="12 13">
    <name type="scientific">Geodia barretti</name>
    <name type="common">Barrett's horny sponge</name>
    <dbReference type="NCBI Taxonomy" id="519541"/>
    <lineage>
        <taxon>Eukaryota</taxon>
        <taxon>Metazoa</taxon>
        <taxon>Porifera</taxon>
        <taxon>Demospongiae</taxon>
        <taxon>Heteroscleromorpha</taxon>
        <taxon>Tetractinellida</taxon>
        <taxon>Astrophorina</taxon>
        <taxon>Geodiidae</taxon>
        <taxon>Geodia</taxon>
    </lineage>
</organism>
<feature type="domain" description="IF140 C-terminal TPR" evidence="10">
    <location>
        <begin position="1287"/>
        <end position="1409"/>
    </location>
</feature>
<dbReference type="GO" id="GO:0005930">
    <property type="term" value="C:axoneme"/>
    <property type="evidence" value="ECO:0007669"/>
    <property type="project" value="TreeGrafter"/>
</dbReference>
<keyword evidence="2" id="KW-0853">WD repeat</keyword>
<dbReference type="InterPro" id="IPR001680">
    <property type="entry name" value="WD40_rpt"/>
</dbReference>
<dbReference type="Proteomes" id="UP001174909">
    <property type="component" value="Unassembled WGS sequence"/>
</dbReference>
<dbReference type="PANTHER" id="PTHR15722:SF7">
    <property type="entry name" value="INTRAFLAGELLAR TRANSPORT PROTEIN 140 HOMOLOG"/>
    <property type="match status" value="1"/>
</dbReference>
<dbReference type="InterPro" id="IPR036322">
    <property type="entry name" value="WD40_repeat_dom_sf"/>
</dbReference>
<proteinExistence type="predicted"/>
<sequence>MAVIFDRRLHSPSNKGDRSPHLLEWHSSQPLLAVASKDEAKDSHGAVHIHTEHGDLVKDAQIQRPTPVECLTWHPERPILAVGWRSGEITIFSLSEHDLFQQSNVHKKPLVFLVWNTTGRRLISGDKGGVMAVWSVNEEGQPHPTPLHHYRMRAPLTHCVLHVQRSESVLETYSWQGRNSSTADLFNAFFCTSNGVLHYLQEGGEHVERGKLEGKPLFLCLHPTWPTLAVVTNEMMLTQYSINSLGETSVLMNAKLSGRQKLTCLDWTYEKVLGSCAGEEVVRLWDFDRGENYTLGISTGSEIVTCFSYNSNTSTLAAGTSGGGVVMWSWNPPPTTKKRGSGDTGTHHDSLSDYWELTATTKLPGPLVQLKWDSNKGVLGANCGKEMRILTMQTTKVHYGQEVSAVQVAPAQLLVECHNTGLLHSISTDIPIRGAWVTKEHVAVWSGKKLMVFSFSQDKQQTRVVGSFATKTTAAAIHDMSVLTAEKNGIQIRTFQGTVKQVLSGGEHEGRFIALTVSGHFLAAGTDRGLVKIWDLSRREARIHEGRNLFENGPEDLEIVSVEVNSTGSHVSILCQQASSSSSSSSPTQVLLLWEVETDNVKIFIPSALSLSVQPSSSTSSSTSTSKISPLSLVALPPELPESVAQEQERLCRAIGKRTFCDGHWDSEDSRLLVLTASASTDVSSMKHKRRSTGETNTIIVVVFVAPDLNVVISDVIPLDPGHSGVVGVSIPYICCTKKIPTAAPTSVTSPQRELATVARPSMKDYVGLETSETTTLKAMADFSFHSALGNMDEAFRAIKLIKSEKVWESMARMCVRTQQLDVAAVCLGNMGNAMAAKAVRESKSIPQPEARLAILAVHLNMLNEAERLYKKSGRHDLLNKFYQASGQWEKAIEEAEHSDRMHLKTTYFNYARHAEAEEETKVAINCYTKSGTHHMQVPRMLFDSPQELEDYVIRSHDTEVCKWWAGYLESLGECDQALQFYEVAKDFPSLVRVLCSYGNFEKAAEIVEESGSRAAAYQLASRLRTEKEDVERAIHFYTKAQCYSPAIQLAKEHGLDNELMKLALLSSQEDMIEAAKHYEQSPDTQDKAIILYHKAGEMSRALELCFQLKQYDVLYQIADDLTESTSPVMIARVAEFLSGSGHYERAVLLLIKTKQIEEALDMCTTHNILITEDMAENMTLQKTGHESAEEAERRVKLLEKLGDCCAEQGSYHLATKKHTQAGNKTRAMKALLKSGDTEKIVFFAGVSRQRDVYVMAANYLQSLDWRKDPDIMKNIISFYTKGRALESLASFYDTCAQVEIDEYQDYEKAQGALNEALKCLNKAKSKNPTGIEARVKFLTERLQLVKRFADARKLYARDAEACVQECQALLNEPKVDTAIRTGDVYGLLIEHFAEAKHYREAYRLMEEMHQHMPSVNMAYYVNAQTIEAVHTALQIPLRKDRGDGSRATASDDESIGEGIDDRY</sequence>
<evidence type="ECO:0000313" key="12">
    <source>
        <dbReference type="EMBL" id="CAI8054055.1"/>
    </source>
</evidence>
<dbReference type="Gene3D" id="2.130.10.10">
    <property type="entry name" value="YVTN repeat-like/Quinoprotein amine dehydrogenase"/>
    <property type="match status" value="3"/>
</dbReference>